<dbReference type="GO" id="GO:0009279">
    <property type="term" value="C:cell outer membrane"/>
    <property type="evidence" value="ECO:0007669"/>
    <property type="project" value="UniProtKB-SubCell"/>
</dbReference>
<dbReference type="InterPro" id="IPR045584">
    <property type="entry name" value="Pilin-like"/>
</dbReference>
<dbReference type="InterPro" id="IPR005594">
    <property type="entry name" value="YadA_C"/>
</dbReference>
<evidence type="ECO:0000256" key="5">
    <source>
        <dbReference type="ARBA" id="ARBA00022729"/>
    </source>
</evidence>
<reference evidence="9 10" key="1">
    <citation type="submission" date="2013-02" db="EMBL/GenBank/DDBJ databases">
        <title>The Genome Sequence of Acinetobacter parvus NIPH 1103.</title>
        <authorList>
            <consortium name="The Broad Institute Genome Sequencing Platform"/>
            <consortium name="The Broad Institute Genome Sequencing Center for Infectious Disease"/>
            <person name="Cerqueira G."/>
            <person name="Feldgarden M."/>
            <person name="Courvalin P."/>
            <person name="Perichon B."/>
            <person name="Grillot-Courvalin C."/>
            <person name="Clermont D."/>
            <person name="Rocha E."/>
            <person name="Yoon E.-J."/>
            <person name="Nemec A."/>
            <person name="Walker B."/>
            <person name="Young S.K."/>
            <person name="Zeng Q."/>
            <person name="Gargeya S."/>
            <person name="Fitzgerald M."/>
            <person name="Haas B."/>
            <person name="Abouelleil A."/>
            <person name="Alvarado L."/>
            <person name="Arachchi H.M."/>
            <person name="Berlin A.M."/>
            <person name="Chapman S.B."/>
            <person name="Dewar J."/>
            <person name="Goldberg J."/>
            <person name="Griggs A."/>
            <person name="Gujja S."/>
            <person name="Hansen M."/>
            <person name="Howarth C."/>
            <person name="Imamovic A."/>
            <person name="Larimer J."/>
            <person name="McCowan C."/>
            <person name="Murphy C."/>
            <person name="Neiman D."/>
            <person name="Pearson M."/>
            <person name="Priest M."/>
            <person name="Roberts A."/>
            <person name="Saif S."/>
            <person name="Shea T."/>
            <person name="Sisk P."/>
            <person name="Sykes S."/>
            <person name="Wortman J."/>
            <person name="Nusbaum C."/>
            <person name="Birren B."/>
        </authorList>
    </citation>
    <scope>NUCLEOTIDE SEQUENCE [LARGE SCALE GENOMIC DNA]</scope>
    <source>
        <strain evidence="9 10">NIPH 1103</strain>
    </source>
</reference>
<keyword evidence="4" id="KW-0812">Transmembrane</keyword>
<dbReference type="Pfam" id="PF03895">
    <property type="entry name" value="YadA_anchor"/>
    <property type="match status" value="1"/>
</dbReference>
<comment type="caution">
    <text evidence="9">The sequence shown here is derived from an EMBL/GenBank/DDBJ whole genome shotgun (WGS) entry which is preliminary data.</text>
</comment>
<keyword evidence="5" id="KW-0732">Signal</keyword>
<keyword evidence="6" id="KW-0472">Membrane</keyword>
<comment type="subcellular location">
    <subcellularLocation>
        <location evidence="2">Cell outer membrane</location>
    </subcellularLocation>
    <subcellularLocation>
        <location evidence="1">Cell surface</location>
    </subcellularLocation>
</comment>
<evidence type="ECO:0000256" key="2">
    <source>
        <dbReference type="ARBA" id="ARBA00004442"/>
    </source>
</evidence>
<dbReference type="AlphaFoldDB" id="N8RAF2"/>
<evidence type="ECO:0000256" key="3">
    <source>
        <dbReference type="ARBA" id="ARBA00022452"/>
    </source>
</evidence>
<evidence type="ECO:0000313" key="10">
    <source>
        <dbReference type="Proteomes" id="UP000018426"/>
    </source>
</evidence>
<dbReference type="HOGENOM" id="CLU_1187881_0_0_6"/>
<evidence type="ECO:0000256" key="1">
    <source>
        <dbReference type="ARBA" id="ARBA00004241"/>
    </source>
</evidence>
<dbReference type="EMBL" id="APOL01000042">
    <property type="protein sequence ID" value="ENU32408.1"/>
    <property type="molecule type" value="Genomic_DNA"/>
</dbReference>
<dbReference type="GO" id="GO:0009986">
    <property type="term" value="C:cell surface"/>
    <property type="evidence" value="ECO:0007669"/>
    <property type="project" value="UniProtKB-SubCell"/>
</dbReference>
<dbReference type="Proteomes" id="UP000018426">
    <property type="component" value="Unassembled WGS sequence"/>
</dbReference>
<name>N8RAF2_9GAMM</name>
<keyword evidence="3" id="KW-1134">Transmembrane beta strand</keyword>
<keyword evidence="7" id="KW-0998">Cell outer membrane</keyword>
<evidence type="ECO:0000256" key="4">
    <source>
        <dbReference type="ARBA" id="ARBA00022692"/>
    </source>
</evidence>
<proteinExistence type="predicted"/>
<accession>N8RAF2</accession>
<evidence type="ECO:0000256" key="7">
    <source>
        <dbReference type="ARBA" id="ARBA00023237"/>
    </source>
</evidence>
<gene>
    <name evidence="9" type="ORF">F989_02388</name>
</gene>
<protein>
    <recommendedName>
        <fullName evidence="8">Trimeric autotransporter adhesin YadA-like C-terminal membrane anchor domain-containing protein</fullName>
    </recommendedName>
</protein>
<dbReference type="SUPFAM" id="SSF54523">
    <property type="entry name" value="Pili subunits"/>
    <property type="match status" value="1"/>
</dbReference>
<evidence type="ECO:0000259" key="8">
    <source>
        <dbReference type="Pfam" id="PF03895"/>
    </source>
</evidence>
<sequence>MKDFFKTHPKLSHQILKNPTIISKFSITYIINHHTTLQNNIDTEATTRAAADTALNTRVTNETAARQAADDVLDARVTTNTTDIATNKAAIAKEVIDRQTAITAEANARIAGDAATLKSANTYTDTKATETLSAANAYTNTRVDQLNSRVDDVQKTAYRGIAIALAAQQAVPNIAPGQVAVFGGVGHYEGETAASIGVVTSFTDRISASGAFGFASGNEFGGRVGVAYVFGGK</sequence>
<dbReference type="Gene3D" id="3.30.1300.30">
    <property type="entry name" value="GSPII I/J protein-like"/>
    <property type="match status" value="1"/>
</dbReference>
<dbReference type="PATRIC" id="fig|1217671.3.peg.2351"/>
<organism evidence="9 10">
    <name type="scientific">Acinetobacter parvus NIPH 1103</name>
    <dbReference type="NCBI Taxonomy" id="1217671"/>
    <lineage>
        <taxon>Bacteria</taxon>
        <taxon>Pseudomonadati</taxon>
        <taxon>Pseudomonadota</taxon>
        <taxon>Gammaproteobacteria</taxon>
        <taxon>Moraxellales</taxon>
        <taxon>Moraxellaceae</taxon>
        <taxon>Acinetobacter</taxon>
    </lineage>
</organism>
<feature type="domain" description="Trimeric autotransporter adhesin YadA-like C-terminal membrane anchor" evidence="8">
    <location>
        <begin position="175"/>
        <end position="230"/>
    </location>
</feature>
<evidence type="ECO:0000256" key="6">
    <source>
        <dbReference type="ARBA" id="ARBA00023136"/>
    </source>
</evidence>
<evidence type="ECO:0000313" key="9">
    <source>
        <dbReference type="EMBL" id="ENU32408.1"/>
    </source>
</evidence>